<dbReference type="RefSeq" id="WP_124218965.1">
    <property type="nucleotide sequence ID" value="NZ_RKRF01000007.1"/>
</dbReference>
<dbReference type="Gene3D" id="3.10.180.10">
    <property type="entry name" value="2,3-Dihydroxybiphenyl 1,2-Dioxygenase, domain 1"/>
    <property type="match status" value="1"/>
</dbReference>
<accession>A0A3N5BZN5</accession>
<evidence type="ECO:0000259" key="1">
    <source>
        <dbReference type="PROSITE" id="PS51819"/>
    </source>
</evidence>
<dbReference type="GO" id="GO:0051213">
    <property type="term" value="F:dioxygenase activity"/>
    <property type="evidence" value="ECO:0007669"/>
    <property type="project" value="UniProtKB-KW"/>
</dbReference>
<dbReference type="EMBL" id="RKRF01000007">
    <property type="protein sequence ID" value="RPF55288.1"/>
    <property type="molecule type" value="Genomic_DNA"/>
</dbReference>
<name>A0A3N5BZN5_9BACI</name>
<dbReference type="AlphaFoldDB" id="A0A3N5BZN5"/>
<dbReference type="SUPFAM" id="SSF54593">
    <property type="entry name" value="Glyoxalase/Bleomycin resistance protein/Dihydroxybiphenyl dioxygenase"/>
    <property type="match status" value="1"/>
</dbReference>
<evidence type="ECO:0000313" key="2">
    <source>
        <dbReference type="EMBL" id="RPF55288.1"/>
    </source>
</evidence>
<evidence type="ECO:0000313" key="3">
    <source>
        <dbReference type="Proteomes" id="UP000276443"/>
    </source>
</evidence>
<dbReference type="InterPro" id="IPR004360">
    <property type="entry name" value="Glyas_Fos-R_dOase_dom"/>
</dbReference>
<comment type="caution">
    <text evidence="2">The sequence shown here is derived from an EMBL/GenBank/DDBJ whole genome shotgun (WGS) entry which is preliminary data.</text>
</comment>
<protein>
    <submittedName>
        <fullName evidence="2">Glyoxalase/bleomycin resistance protein/dioxygenase superfamily protein</fullName>
    </submittedName>
</protein>
<keyword evidence="2" id="KW-0223">Dioxygenase</keyword>
<keyword evidence="2" id="KW-0560">Oxidoreductase</keyword>
<sequence>MKSVIKSQINTVFIHVSDLRESVNWYSQLLGHDVDLSKVSDPVYNFQLNHHTGLTLDSGPNGETKDIKASQYPLFNFHTDDIQKSYEDLQKQGYQIETDIIEFDDLAYFNVSDPDQNIIMICNA</sequence>
<organism evidence="2 3">
    <name type="scientific">Aquisalibacillus elongatus</name>
    <dbReference type="NCBI Taxonomy" id="485577"/>
    <lineage>
        <taxon>Bacteria</taxon>
        <taxon>Bacillati</taxon>
        <taxon>Bacillota</taxon>
        <taxon>Bacilli</taxon>
        <taxon>Bacillales</taxon>
        <taxon>Bacillaceae</taxon>
        <taxon>Aquisalibacillus</taxon>
    </lineage>
</organism>
<dbReference type="CDD" id="cd06587">
    <property type="entry name" value="VOC"/>
    <property type="match status" value="1"/>
</dbReference>
<dbReference type="OrthoDB" id="2354281at2"/>
<keyword evidence="3" id="KW-1185">Reference proteome</keyword>
<proteinExistence type="predicted"/>
<dbReference type="InterPro" id="IPR029068">
    <property type="entry name" value="Glyas_Bleomycin-R_OHBP_Dase"/>
</dbReference>
<reference evidence="2 3" key="1">
    <citation type="submission" date="2018-11" db="EMBL/GenBank/DDBJ databases">
        <title>Genomic Encyclopedia of Type Strains, Phase IV (KMG-IV): sequencing the most valuable type-strain genomes for metagenomic binning, comparative biology and taxonomic classification.</title>
        <authorList>
            <person name="Goeker M."/>
        </authorList>
    </citation>
    <scope>NUCLEOTIDE SEQUENCE [LARGE SCALE GENOMIC DNA]</scope>
    <source>
        <strain evidence="2 3">DSM 18090</strain>
    </source>
</reference>
<dbReference type="Proteomes" id="UP000276443">
    <property type="component" value="Unassembled WGS sequence"/>
</dbReference>
<dbReference type="Pfam" id="PF00903">
    <property type="entry name" value="Glyoxalase"/>
    <property type="match status" value="1"/>
</dbReference>
<feature type="domain" description="VOC" evidence="1">
    <location>
        <begin position="8"/>
        <end position="124"/>
    </location>
</feature>
<dbReference type="InterPro" id="IPR037523">
    <property type="entry name" value="VOC_core"/>
</dbReference>
<gene>
    <name evidence="2" type="ORF">EDC24_0159</name>
</gene>
<dbReference type="PROSITE" id="PS51819">
    <property type="entry name" value="VOC"/>
    <property type="match status" value="1"/>
</dbReference>